<evidence type="ECO:0000259" key="1">
    <source>
        <dbReference type="Pfam" id="PF21550"/>
    </source>
</evidence>
<reference evidence="3" key="2">
    <citation type="journal article" date="2020" name="Data Brief">
        <title>Transcriptome dataset of Babesia bovis life stages within vertebrate and invertebrate hosts.</title>
        <authorList>
            <person name="Ueti M.W."/>
            <person name="Johnson W.C."/>
            <person name="Kappmeyer L.S."/>
            <person name="Herndon D.R."/>
            <person name="Mousel M.R."/>
            <person name="Reif K.E."/>
            <person name="Taus N.S."/>
            <person name="Ifeonu O.O."/>
            <person name="Silva J.C."/>
            <person name="Suarez C.E."/>
            <person name="Brayton K.A."/>
        </authorList>
    </citation>
    <scope>NUCLEOTIDE SEQUENCE [LARGE SCALE GENOMIC DNA]</scope>
</reference>
<organism evidence="2 3">
    <name type="scientific">Babesia bovis</name>
    <dbReference type="NCBI Taxonomy" id="5865"/>
    <lineage>
        <taxon>Eukaryota</taxon>
        <taxon>Sar</taxon>
        <taxon>Alveolata</taxon>
        <taxon>Apicomplexa</taxon>
        <taxon>Aconoidasida</taxon>
        <taxon>Piroplasmida</taxon>
        <taxon>Babesiidae</taxon>
        <taxon>Babesia</taxon>
    </lineage>
</organism>
<protein>
    <recommendedName>
        <fullName evidence="1">Myosin A tail domain-containing protein</fullName>
    </recommendedName>
</protein>
<dbReference type="Gene3D" id="1.10.238.10">
    <property type="entry name" value="EF-hand"/>
    <property type="match status" value="1"/>
</dbReference>
<dbReference type="RefSeq" id="XP_001611396.1">
    <property type="nucleotide sequence ID" value="XM_001611346.1"/>
</dbReference>
<accession>A7AMP4</accession>
<dbReference type="GeneID" id="5479643"/>
<dbReference type="InterPro" id="IPR011992">
    <property type="entry name" value="EF-hand-dom_pair"/>
</dbReference>
<reference evidence="2 3" key="1">
    <citation type="journal article" date="2007" name="PLoS Pathog.">
        <title>Genome sequence of Babesia bovis and comparative analysis of apicomplexan hemoprotozoa.</title>
        <authorList>
            <person name="Brayton K.A."/>
            <person name="Lau A.O.T."/>
            <person name="Herndon D.R."/>
            <person name="Hannick L."/>
            <person name="Kappmeyer L.S."/>
            <person name="Berens S.J."/>
            <person name="Bidwell S.L."/>
            <person name="Brown W.C."/>
            <person name="Crabtree J."/>
            <person name="Fadrosh D."/>
            <person name="Feldblum T."/>
            <person name="Forberger H.A."/>
            <person name="Haas B.J."/>
            <person name="Howell J.M."/>
            <person name="Khouri H."/>
            <person name="Koo H."/>
            <person name="Mann D.J."/>
            <person name="Norimine J."/>
            <person name="Paulsen I.T."/>
            <person name="Radune D."/>
            <person name="Ren Q."/>
            <person name="Smith R.K. Jr."/>
            <person name="Suarez C.E."/>
            <person name="White O."/>
            <person name="Wortman J.R."/>
            <person name="Knowles D.P. Jr."/>
            <person name="McElwain T.F."/>
            <person name="Nene V.M."/>
        </authorList>
    </citation>
    <scope>NUCLEOTIDE SEQUENCE [LARGE SCALE GENOMIC DNA]</scope>
    <source>
        <strain evidence="2">T2Bo</strain>
    </source>
</reference>
<comment type="caution">
    <text evidence="2">The sequence shown here is derived from an EMBL/GenBank/DDBJ whole genome shotgun (WGS) entry which is preliminary data.</text>
</comment>
<sequence length="201" mass="22452">MMVSECLGSCYNQLPQPEVVLSPEDSELNYYLWMPGVQYQPRLQRKLSELRSITTESEVIVVDEVVEEVIAKDELFVKFNNAASNGMMDLKTAAEFIRQLGATPSQAELVEYSATCGNSLNFDQLKELLALSMYPKEDAAYLQKVLVSLSKDQEKIEFPHFEYIMANYGEPMTAEELAAVKSIVFGNNNVLTCGELAAKVA</sequence>
<dbReference type="SUPFAM" id="SSF47473">
    <property type="entry name" value="EF-hand"/>
    <property type="match status" value="1"/>
</dbReference>
<dbReference type="VEuPathDB" id="PiroplasmaDB:BBOV_III002630"/>
<feature type="domain" description="Myosin A tail" evidence="1">
    <location>
        <begin position="64"/>
        <end position="133"/>
    </location>
</feature>
<dbReference type="KEGG" id="bbo:BBOV_III002630"/>
<gene>
    <name evidence="2" type="ORF">BBOV_III002630</name>
</gene>
<reference evidence="3" key="3">
    <citation type="journal article" date="2021" name="Int. J. Parasitol.">
        <title>Comparative analysis of gene expression between Babesia bovis blood stages and kinetes allowed by improved genome annotation.</title>
        <authorList>
            <person name="Ueti M.W."/>
            <person name="Johnson W.C."/>
            <person name="Kappmeyer L.S."/>
            <person name="Herndon D.R."/>
            <person name="Mousel M.R."/>
            <person name="Reif K.E."/>
            <person name="Taus N.S."/>
            <person name="Ifeonu O.O."/>
            <person name="Silva J.C."/>
            <person name="Suarez C.E."/>
            <person name="Brayton K.A."/>
        </authorList>
    </citation>
    <scope>NUCLEOTIDE SEQUENCE [LARGE SCALE GENOMIC DNA]</scope>
</reference>
<proteinExistence type="predicted"/>
<dbReference type="Proteomes" id="UP000002173">
    <property type="component" value="Unassembled WGS sequence"/>
</dbReference>
<dbReference type="eggNOG" id="ENOG502SCH4">
    <property type="taxonomic scope" value="Eukaryota"/>
</dbReference>
<dbReference type="AlphaFoldDB" id="A7AMP4"/>
<dbReference type="InParanoid" id="A7AMP4"/>
<evidence type="ECO:0000313" key="2">
    <source>
        <dbReference type="EMBL" id="EDO07828.1"/>
    </source>
</evidence>
<evidence type="ECO:0000313" key="3">
    <source>
        <dbReference type="Proteomes" id="UP000002173"/>
    </source>
</evidence>
<dbReference type="EMBL" id="AAXT01000001">
    <property type="protein sequence ID" value="EDO07828.1"/>
    <property type="molecule type" value="Genomic_DNA"/>
</dbReference>
<name>A7AMP4_BABBO</name>
<dbReference type="STRING" id="5865.A7AMP4"/>
<keyword evidence="3" id="KW-1185">Reference proteome</keyword>
<dbReference type="InterPro" id="IPR049007">
    <property type="entry name" value="MTIP_EFh"/>
</dbReference>
<dbReference type="Pfam" id="PF21550">
    <property type="entry name" value="MTIP_N"/>
    <property type="match status" value="1"/>
</dbReference>